<sequence length="78" mass="8477">MSRSKQATQKISTLTNAQLRQAIAETVSHLAPVPAPFSPARQLTEELKARLSEHLDALLLAEAARAKVIFIERAGGEK</sequence>
<dbReference type="RefSeq" id="WP_100689403.1">
    <property type="nucleotide sequence ID" value="NZ_JBHTBD010000007.1"/>
</dbReference>
<evidence type="ECO:0000313" key="2">
    <source>
        <dbReference type="Proteomes" id="UP001596506"/>
    </source>
</evidence>
<accession>A0ABW2IYJ8</accession>
<evidence type="ECO:0000313" key="1">
    <source>
        <dbReference type="EMBL" id="MFC7296052.1"/>
    </source>
</evidence>
<organism evidence="1 2">
    <name type="scientific">Marinobacter aromaticivorans</name>
    <dbReference type="NCBI Taxonomy" id="1494078"/>
    <lineage>
        <taxon>Bacteria</taxon>
        <taxon>Pseudomonadati</taxon>
        <taxon>Pseudomonadota</taxon>
        <taxon>Gammaproteobacteria</taxon>
        <taxon>Pseudomonadales</taxon>
        <taxon>Marinobacteraceae</taxon>
        <taxon>Marinobacter</taxon>
    </lineage>
</organism>
<name>A0ABW2IYJ8_9GAMM</name>
<gene>
    <name evidence="1" type="ORF">ACFQQA_15120</name>
</gene>
<keyword evidence="2" id="KW-1185">Reference proteome</keyword>
<comment type="caution">
    <text evidence="1">The sequence shown here is derived from an EMBL/GenBank/DDBJ whole genome shotgun (WGS) entry which is preliminary data.</text>
</comment>
<protein>
    <submittedName>
        <fullName evidence="1">Uncharacterized protein</fullName>
    </submittedName>
</protein>
<dbReference type="EMBL" id="JBHTBD010000007">
    <property type="protein sequence ID" value="MFC7296052.1"/>
    <property type="molecule type" value="Genomic_DNA"/>
</dbReference>
<proteinExistence type="predicted"/>
<reference evidence="2" key="1">
    <citation type="journal article" date="2019" name="Int. J. Syst. Evol. Microbiol.">
        <title>The Global Catalogue of Microorganisms (GCM) 10K type strain sequencing project: providing services to taxonomists for standard genome sequencing and annotation.</title>
        <authorList>
            <consortium name="The Broad Institute Genomics Platform"/>
            <consortium name="The Broad Institute Genome Sequencing Center for Infectious Disease"/>
            <person name="Wu L."/>
            <person name="Ma J."/>
        </authorList>
    </citation>
    <scope>NUCLEOTIDE SEQUENCE [LARGE SCALE GENOMIC DNA]</scope>
    <source>
        <strain evidence="2">CCUG 60559</strain>
    </source>
</reference>
<dbReference type="Proteomes" id="UP001596506">
    <property type="component" value="Unassembled WGS sequence"/>
</dbReference>